<evidence type="ECO:0000313" key="2">
    <source>
        <dbReference type="Proteomes" id="UP001519460"/>
    </source>
</evidence>
<protein>
    <submittedName>
        <fullName evidence="1">Uncharacterized protein</fullName>
    </submittedName>
</protein>
<accession>A0ABD0LUF3</accession>
<proteinExistence type="predicted"/>
<organism evidence="1 2">
    <name type="scientific">Batillaria attramentaria</name>
    <dbReference type="NCBI Taxonomy" id="370345"/>
    <lineage>
        <taxon>Eukaryota</taxon>
        <taxon>Metazoa</taxon>
        <taxon>Spiralia</taxon>
        <taxon>Lophotrochozoa</taxon>
        <taxon>Mollusca</taxon>
        <taxon>Gastropoda</taxon>
        <taxon>Caenogastropoda</taxon>
        <taxon>Sorbeoconcha</taxon>
        <taxon>Cerithioidea</taxon>
        <taxon>Batillariidae</taxon>
        <taxon>Batillaria</taxon>
    </lineage>
</organism>
<dbReference type="EMBL" id="JACVVK020000023">
    <property type="protein sequence ID" value="KAK7502927.1"/>
    <property type="molecule type" value="Genomic_DNA"/>
</dbReference>
<evidence type="ECO:0000313" key="1">
    <source>
        <dbReference type="EMBL" id="KAK7502927.1"/>
    </source>
</evidence>
<gene>
    <name evidence="1" type="ORF">BaRGS_00005876</name>
</gene>
<sequence>MDTAYWRERERHPSVTRILSSACIRKSDFLVAARTQARVKYLVIPLARPIFVLVLRTGQCKHTGWKVKHTGETEAQWLGKEPDSTCIPRTQNNADGYPSPYHRSTQTTISTCCAIYLASADAEEDTAHVCSTAKLQC</sequence>
<dbReference type="Proteomes" id="UP001519460">
    <property type="component" value="Unassembled WGS sequence"/>
</dbReference>
<comment type="caution">
    <text evidence="1">The sequence shown here is derived from an EMBL/GenBank/DDBJ whole genome shotgun (WGS) entry which is preliminary data.</text>
</comment>
<name>A0ABD0LUF3_9CAEN</name>
<keyword evidence="2" id="KW-1185">Reference proteome</keyword>
<reference evidence="1 2" key="1">
    <citation type="journal article" date="2023" name="Sci. Data">
        <title>Genome assembly of the Korean intertidal mud-creeper Batillaria attramentaria.</title>
        <authorList>
            <person name="Patra A.K."/>
            <person name="Ho P.T."/>
            <person name="Jun S."/>
            <person name="Lee S.J."/>
            <person name="Kim Y."/>
            <person name="Won Y.J."/>
        </authorList>
    </citation>
    <scope>NUCLEOTIDE SEQUENCE [LARGE SCALE GENOMIC DNA]</scope>
    <source>
        <strain evidence="1">Wonlab-2016</strain>
    </source>
</reference>
<dbReference type="AlphaFoldDB" id="A0ABD0LUF3"/>